<evidence type="ECO:0000313" key="2">
    <source>
        <dbReference type="EMBL" id="HIR94340.1"/>
    </source>
</evidence>
<dbReference type="EMBL" id="DVHU01000116">
    <property type="protein sequence ID" value="HIR94340.1"/>
    <property type="molecule type" value="Genomic_DNA"/>
</dbReference>
<dbReference type="GO" id="GO:0008270">
    <property type="term" value="F:zinc ion binding"/>
    <property type="evidence" value="ECO:0007669"/>
    <property type="project" value="TreeGrafter"/>
</dbReference>
<proteinExistence type="predicted"/>
<dbReference type="Proteomes" id="UP000886841">
    <property type="component" value="Unassembled WGS sequence"/>
</dbReference>
<dbReference type="Pfam" id="PF02811">
    <property type="entry name" value="PHP"/>
    <property type="match status" value="1"/>
</dbReference>
<reference evidence="2" key="2">
    <citation type="journal article" date="2021" name="PeerJ">
        <title>Extensive microbial diversity within the chicken gut microbiome revealed by metagenomics and culture.</title>
        <authorList>
            <person name="Gilroy R."/>
            <person name="Ravi A."/>
            <person name="Getino M."/>
            <person name="Pursley I."/>
            <person name="Horton D.L."/>
            <person name="Alikhan N.F."/>
            <person name="Baker D."/>
            <person name="Gharbi K."/>
            <person name="Hall N."/>
            <person name="Watson M."/>
            <person name="Adriaenssens E.M."/>
            <person name="Foster-Nyarko E."/>
            <person name="Jarju S."/>
            <person name="Secka A."/>
            <person name="Antonio M."/>
            <person name="Oren A."/>
            <person name="Chaudhuri R.R."/>
            <person name="La Ragione R."/>
            <person name="Hildebrand F."/>
            <person name="Pallen M.J."/>
        </authorList>
    </citation>
    <scope>NUCLEOTIDE SEQUENCE</scope>
    <source>
        <strain evidence="2">ChiSxjej1B13-7041</strain>
    </source>
</reference>
<dbReference type="GO" id="GO:0005829">
    <property type="term" value="C:cytosol"/>
    <property type="evidence" value="ECO:0007669"/>
    <property type="project" value="TreeGrafter"/>
</dbReference>
<organism evidence="2 3">
    <name type="scientific">Candidatus Egerieimonas intestinavium</name>
    <dbReference type="NCBI Taxonomy" id="2840777"/>
    <lineage>
        <taxon>Bacteria</taxon>
        <taxon>Bacillati</taxon>
        <taxon>Bacillota</taxon>
        <taxon>Clostridia</taxon>
        <taxon>Lachnospirales</taxon>
        <taxon>Lachnospiraceae</taxon>
        <taxon>Lachnospiraceae incertae sedis</taxon>
        <taxon>Candidatus Egerieimonas</taxon>
    </lineage>
</organism>
<dbReference type="PANTHER" id="PTHR36928:SF1">
    <property type="entry name" value="PHOSPHATASE YCDX-RELATED"/>
    <property type="match status" value="1"/>
</dbReference>
<protein>
    <submittedName>
        <fullName evidence="2">Phosphatase</fullName>
    </submittedName>
</protein>
<dbReference type="NCBIfam" id="NF006702">
    <property type="entry name" value="PRK09248.1"/>
    <property type="match status" value="1"/>
</dbReference>
<dbReference type="InterPro" id="IPR004013">
    <property type="entry name" value="PHP_dom"/>
</dbReference>
<dbReference type="GO" id="GO:0042578">
    <property type="term" value="F:phosphoric ester hydrolase activity"/>
    <property type="evidence" value="ECO:0007669"/>
    <property type="project" value="TreeGrafter"/>
</dbReference>
<gene>
    <name evidence="2" type="ORF">IAB98_13080</name>
</gene>
<reference evidence="2" key="1">
    <citation type="submission" date="2020-10" db="EMBL/GenBank/DDBJ databases">
        <authorList>
            <person name="Gilroy R."/>
        </authorList>
    </citation>
    <scope>NUCLEOTIDE SEQUENCE</scope>
    <source>
        <strain evidence="2">ChiSxjej1B13-7041</strain>
    </source>
</reference>
<evidence type="ECO:0000259" key="1">
    <source>
        <dbReference type="SMART" id="SM00481"/>
    </source>
</evidence>
<dbReference type="Gene3D" id="3.20.20.140">
    <property type="entry name" value="Metal-dependent hydrolases"/>
    <property type="match status" value="1"/>
</dbReference>
<dbReference type="SUPFAM" id="SSF89550">
    <property type="entry name" value="PHP domain-like"/>
    <property type="match status" value="1"/>
</dbReference>
<dbReference type="InterPro" id="IPR003141">
    <property type="entry name" value="Pol/His_phosphatase_N"/>
</dbReference>
<dbReference type="SMART" id="SM00481">
    <property type="entry name" value="POLIIIAc"/>
    <property type="match status" value="1"/>
</dbReference>
<dbReference type="InterPro" id="IPR016195">
    <property type="entry name" value="Pol/histidinol_Pase-like"/>
</dbReference>
<accession>A0A9D1ELN4</accession>
<dbReference type="CDD" id="cd07437">
    <property type="entry name" value="PHP_HisPPase_Ycdx_like"/>
    <property type="match status" value="1"/>
</dbReference>
<comment type="caution">
    <text evidence="2">The sequence shown here is derived from an EMBL/GenBank/DDBJ whole genome shotgun (WGS) entry which is preliminary data.</text>
</comment>
<evidence type="ECO:0000313" key="3">
    <source>
        <dbReference type="Proteomes" id="UP000886841"/>
    </source>
</evidence>
<dbReference type="InterPro" id="IPR050243">
    <property type="entry name" value="PHP_phosphatase"/>
</dbReference>
<dbReference type="AlphaFoldDB" id="A0A9D1ELN4"/>
<name>A0A9D1ELN4_9FIRM</name>
<dbReference type="PANTHER" id="PTHR36928">
    <property type="entry name" value="PHOSPHATASE YCDX-RELATED"/>
    <property type="match status" value="1"/>
</dbReference>
<sequence length="245" mass="27604">MNYVLDTHSHTVSSGHAYSTLKEMVQAAAGKGLEALALTEHAMAMPGACHEFHFSNYKVVPRQWEGLRLLCGVELNIMDFQGKVDMPERLLKKMDLVIASMHIPCLKRGSREENTAAALGVLENPYVDILGHPDDNRYPLDYRAVAQKAAETGAALEVNNSSLRPDSPRKGAAENYRELLAYCREYRVPVAVGSDAHIEFDVGRHDYAYQLLQQINFPEELVLNRSWEALRNHLNRRGLRNVTFD</sequence>
<feature type="domain" description="Polymerase/histidinol phosphatase N-terminal" evidence="1">
    <location>
        <begin position="5"/>
        <end position="79"/>
    </location>
</feature>